<keyword evidence="8" id="KW-1185">Reference proteome</keyword>
<proteinExistence type="inferred from homology"/>
<dbReference type="Pfam" id="PF00116">
    <property type="entry name" value="COX2"/>
    <property type="match status" value="1"/>
</dbReference>
<dbReference type="PANTHER" id="PTHR22888:SF9">
    <property type="entry name" value="CYTOCHROME C OXIDASE SUBUNIT 2"/>
    <property type="match status" value="1"/>
</dbReference>
<comment type="catalytic activity">
    <reaction evidence="4">
        <text>4 Fe(II)-[cytochrome c] + O2 + 8 H(+)(in) = 4 Fe(III)-[cytochrome c] + 2 H2O + 4 H(+)(out)</text>
        <dbReference type="Rhea" id="RHEA:11436"/>
        <dbReference type="Rhea" id="RHEA-COMP:10350"/>
        <dbReference type="Rhea" id="RHEA-COMP:14399"/>
        <dbReference type="ChEBI" id="CHEBI:15377"/>
        <dbReference type="ChEBI" id="CHEBI:15378"/>
        <dbReference type="ChEBI" id="CHEBI:15379"/>
        <dbReference type="ChEBI" id="CHEBI:29033"/>
        <dbReference type="ChEBI" id="CHEBI:29034"/>
        <dbReference type="EC" id="7.1.1.9"/>
    </reaction>
</comment>
<dbReference type="InterPro" id="IPR008972">
    <property type="entry name" value="Cupredoxin"/>
</dbReference>
<name>A0A7W9BKT9_9RHOB</name>
<keyword evidence="5" id="KW-1133">Transmembrane helix</keyword>
<dbReference type="RefSeq" id="WP_246414577.1">
    <property type="nucleotide sequence ID" value="NZ_JACIJM010000004.1"/>
</dbReference>
<dbReference type="SUPFAM" id="SSF49503">
    <property type="entry name" value="Cupredoxins"/>
    <property type="match status" value="1"/>
</dbReference>
<evidence type="ECO:0000259" key="6">
    <source>
        <dbReference type="PROSITE" id="PS50857"/>
    </source>
</evidence>
<feature type="domain" description="Cytochrome oxidase subunit II copper A binding" evidence="6">
    <location>
        <begin position="68"/>
        <end position="181"/>
    </location>
</feature>
<protein>
    <submittedName>
        <fullName evidence="7">Cytochrome c oxidase subunit 2/cytochrome aa3-600 menaquinol oxidase subunit 2</fullName>
    </submittedName>
</protein>
<comment type="similarity">
    <text evidence="2">Belongs to the cytochrome c oxidase subunit 2 family.</text>
</comment>
<dbReference type="AlphaFoldDB" id="A0A7W9BKT9"/>
<dbReference type="Gene3D" id="2.60.40.420">
    <property type="entry name" value="Cupredoxins - blue copper proteins"/>
    <property type="match status" value="1"/>
</dbReference>
<dbReference type="InterPro" id="IPR045187">
    <property type="entry name" value="CcO_II"/>
</dbReference>
<organism evidence="7 8">
    <name type="scientific">Yoonia ponticola</name>
    <dbReference type="NCBI Taxonomy" id="1524255"/>
    <lineage>
        <taxon>Bacteria</taxon>
        <taxon>Pseudomonadati</taxon>
        <taxon>Pseudomonadota</taxon>
        <taxon>Alphaproteobacteria</taxon>
        <taxon>Rhodobacterales</taxon>
        <taxon>Paracoccaceae</taxon>
        <taxon>Yoonia</taxon>
    </lineage>
</organism>
<keyword evidence="3 5" id="KW-0472">Membrane</keyword>
<evidence type="ECO:0000313" key="8">
    <source>
        <dbReference type="Proteomes" id="UP000535415"/>
    </source>
</evidence>
<dbReference type="GO" id="GO:0042773">
    <property type="term" value="P:ATP synthesis coupled electron transport"/>
    <property type="evidence" value="ECO:0007669"/>
    <property type="project" value="TreeGrafter"/>
</dbReference>
<comment type="caution">
    <text evidence="7">The sequence shown here is derived from an EMBL/GenBank/DDBJ whole genome shotgun (WGS) entry which is preliminary data.</text>
</comment>
<evidence type="ECO:0000256" key="4">
    <source>
        <dbReference type="ARBA" id="ARBA00047816"/>
    </source>
</evidence>
<reference evidence="7 8" key="1">
    <citation type="submission" date="2020-08" db="EMBL/GenBank/DDBJ databases">
        <title>Genomic Encyclopedia of Type Strains, Phase IV (KMG-IV): sequencing the most valuable type-strain genomes for metagenomic binning, comparative biology and taxonomic classification.</title>
        <authorList>
            <person name="Goeker M."/>
        </authorList>
    </citation>
    <scope>NUCLEOTIDE SEQUENCE [LARGE SCALE GENOMIC DNA]</scope>
    <source>
        <strain evidence="7 8">DSM 101064</strain>
    </source>
</reference>
<dbReference type="EMBL" id="JACIJM010000004">
    <property type="protein sequence ID" value="MBB5721934.1"/>
    <property type="molecule type" value="Genomic_DNA"/>
</dbReference>
<keyword evidence="5" id="KW-0812">Transmembrane</keyword>
<evidence type="ECO:0000256" key="2">
    <source>
        <dbReference type="ARBA" id="ARBA00007866"/>
    </source>
</evidence>
<evidence type="ECO:0000313" key="7">
    <source>
        <dbReference type="EMBL" id="MBB5721934.1"/>
    </source>
</evidence>
<dbReference type="Proteomes" id="UP000535415">
    <property type="component" value="Unassembled WGS sequence"/>
</dbReference>
<dbReference type="PROSITE" id="PS50857">
    <property type="entry name" value="COX2_CUA"/>
    <property type="match status" value="1"/>
</dbReference>
<evidence type="ECO:0000256" key="5">
    <source>
        <dbReference type="SAM" id="Phobius"/>
    </source>
</evidence>
<dbReference type="GO" id="GO:0004129">
    <property type="term" value="F:cytochrome-c oxidase activity"/>
    <property type="evidence" value="ECO:0007669"/>
    <property type="project" value="UniProtKB-EC"/>
</dbReference>
<accession>A0A7W9BKT9</accession>
<dbReference type="GO" id="GO:0016020">
    <property type="term" value="C:membrane"/>
    <property type="evidence" value="ECO:0007669"/>
    <property type="project" value="UniProtKB-SubCell"/>
</dbReference>
<gene>
    <name evidence="7" type="ORF">FHS72_001558</name>
</gene>
<comment type="subcellular location">
    <subcellularLocation>
        <location evidence="1">Membrane</location>
    </subcellularLocation>
</comment>
<evidence type="ECO:0000256" key="1">
    <source>
        <dbReference type="ARBA" id="ARBA00004370"/>
    </source>
</evidence>
<dbReference type="PANTHER" id="PTHR22888">
    <property type="entry name" value="CYTOCHROME C OXIDASE, SUBUNIT II"/>
    <property type="match status" value="1"/>
</dbReference>
<dbReference type="GO" id="GO:0005507">
    <property type="term" value="F:copper ion binding"/>
    <property type="evidence" value="ECO:0007669"/>
    <property type="project" value="InterPro"/>
</dbReference>
<dbReference type="InterPro" id="IPR002429">
    <property type="entry name" value="CcO_II-like_C"/>
</dbReference>
<feature type="transmembrane region" description="Helical" evidence="5">
    <location>
        <begin position="34"/>
        <end position="57"/>
    </location>
</feature>
<sequence>MLAGAGLIFALVMVLLLLAFRPRADVGDAGDVRVWVIGLGLAFPMAVLAALLAYGLVIGEKLLPLASDDVVRVGAQGRLSTWSFTYADVPNRRTQDVLHIPAARPVDVSITTADVIHSFWVPRLAGKLDAIPGRTNILRIEADLPGTYHGVSAEFSGTGYDHFTFTVIAHDAEDWDAFLNEDIE</sequence>
<evidence type="ECO:0000256" key="3">
    <source>
        <dbReference type="ARBA" id="ARBA00023136"/>
    </source>
</evidence>